<keyword evidence="4" id="KW-0808">Transferase</keyword>
<organism evidence="4 5">
    <name type="scientific">Massariosphaeria phaeospora</name>
    <dbReference type="NCBI Taxonomy" id="100035"/>
    <lineage>
        <taxon>Eukaryota</taxon>
        <taxon>Fungi</taxon>
        <taxon>Dikarya</taxon>
        <taxon>Ascomycota</taxon>
        <taxon>Pezizomycotina</taxon>
        <taxon>Dothideomycetes</taxon>
        <taxon>Pleosporomycetidae</taxon>
        <taxon>Pleosporales</taxon>
        <taxon>Pleosporales incertae sedis</taxon>
        <taxon>Massariosphaeria</taxon>
    </lineage>
</organism>
<name>A0A7C8M6I1_9PLEO</name>
<dbReference type="Proteomes" id="UP000481861">
    <property type="component" value="Unassembled WGS sequence"/>
</dbReference>
<keyword evidence="2" id="KW-0732">Signal</keyword>
<dbReference type="CDD" id="cd03139">
    <property type="entry name" value="GATase1_PfpI_2"/>
    <property type="match status" value="1"/>
</dbReference>
<evidence type="ECO:0000313" key="4">
    <source>
        <dbReference type="EMBL" id="KAF2870198.1"/>
    </source>
</evidence>
<dbReference type="Pfam" id="PF01965">
    <property type="entry name" value="DJ-1_PfpI"/>
    <property type="match status" value="1"/>
</dbReference>
<dbReference type="PANTHER" id="PTHR43130">
    <property type="entry name" value="ARAC-FAMILY TRANSCRIPTIONAL REGULATOR"/>
    <property type="match status" value="1"/>
</dbReference>
<feature type="domain" description="DJ-1/PfpI" evidence="3">
    <location>
        <begin position="120"/>
        <end position="232"/>
    </location>
</feature>
<dbReference type="AlphaFoldDB" id="A0A7C8M6I1"/>
<dbReference type="SUPFAM" id="SSF52317">
    <property type="entry name" value="Class I glutamine amidotransferase-like"/>
    <property type="match status" value="1"/>
</dbReference>
<dbReference type="GO" id="GO:0016740">
    <property type="term" value="F:transferase activity"/>
    <property type="evidence" value="ECO:0007669"/>
    <property type="project" value="UniProtKB-KW"/>
</dbReference>
<sequence>MRFQSFLSVSSLGALLLATLTAAQTYRTKPLSFGMVLFPGFTPLDVYGPLEILFQMSEPYNITLSTISFKEGPVPARSPPHKAVDLGPPGMPSNSTPGGGMREHSRQISPETIATHTFANAPKLDVILVPGGIGSFVVVGENNMEIENFLNERSGEVEYLLSVCSGAVNLARAGLLKGRKATTNKKAWSWVTKPEHGEGIEWVPSARWVQDGNVWTSSGVSAGIDMMYAFMKHVYGPSKIDDIMNRIEYVPHLDSRWDPFSVIQKVCCRLCPSRPKERGWYGEVG</sequence>
<keyword evidence="4" id="KW-0315">Glutamine amidotransferase</keyword>
<reference evidence="4 5" key="1">
    <citation type="submission" date="2020-01" db="EMBL/GenBank/DDBJ databases">
        <authorList>
            <consortium name="DOE Joint Genome Institute"/>
            <person name="Haridas S."/>
            <person name="Albert R."/>
            <person name="Binder M."/>
            <person name="Bloem J."/>
            <person name="Labutti K."/>
            <person name="Salamov A."/>
            <person name="Andreopoulos B."/>
            <person name="Baker S.E."/>
            <person name="Barry K."/>
            <person name="Bills G."/>
            <person name="Bluhm B.H."/>
            <person name="Cannon C."/>
            <person name="Castanera R."/>
            <person name="Culley D.E."/>
            <person name="Daum C."/>
            <person name="Ezra D."/>
            <person name="Gonzalez J.B."/>
            <person name="Henrissat B."/>
            <person name="Kuo A."/>
            <person name="Liang C."/>
            <person name="Lipzen A."/>
            <person name="Lutzoni F."/>
            <person name="Magnuson J."/>
            <person name="Mondo S."/>
            <person name="Nolan M."/>
            <person name="Ohm R."/>
            <person name="Pangilinan J."/>
            <person name="Park H.-J.H."/>
            <person name="Ramirez L."/>
            <person name="Alfaro M."/>
            <person name="Sun H."/>
            <person name="Tritt A."/>
            <person name="Yoshinaga Y."/>
            <person name="Zwiers L.-H.L."/>
            <person name="Turgeon B.G."/>
            <person name="Goodwin S.B."/>
            <person name="Spatafora J.W."/>
            <person name="Crous P.W."/>
            <person name="Grigoriev I.V."/>
        </authorList>
    </citation>
    <scope>NUCLEOTIDE SEQUENCE [LARGE SCALE GENOMIC DNA]</scope>
    <source>
        <strain evidence="4 5">CBS 611.86</strain>
    </source>
</reference>
<dbReference type="InterPro" id="IPR052158">
    <property type="entry name" value="INH-QAR"/>
</dbReference>
<dbReference type="EMBL" id="JAADJZ010000014">
    <property type="protein sequence ID" value="KAF2870198.1"/>
    <property type="molecule type" value="Genomic_DNA"/>
</dbReference>
<gene>
    <name evidence="4" type="ORF">BDV95DRAFT_75716</name>
</gene>
<evidence type="ECO:0000256" key="1">
    <source>
        <dbReference type="SAM" id="MobiDB-lite"/>
    </source>
</evidence>
<feature type="chain" id="PRO_5028868276" evidence="2">
    <location>
        <begin position="24"/>
        <end position="285"/>
    </location>
</feature>
<dbReference type="PANTHER" id="PTHR43130:SF15">
    <property type="entry name" value="THIJ_PFPI FAMILY PROTEIN (AFU_ORTHOLOGUE AFUA_5G14240)"/>
    <property type="match status" value="1"/>
</dbReference>
<dbReference type="InterPro" id="IPR002818">
    <property type="entry name" value="DJ-1/PfpI"/>
</dbReference>
<feature type="signal peptide" evidence="2">
    <location>
        <begin position="1"/>
        <end position="23"/>
    </location>
</feature>
<dbReference type="InterPro" id="IPR029062">
    <property type="entry name" value="Class_I_gatase-like"/>
</dbReference>
<evidence type="ECO:0000313" key="5">
    <source>
        <dbReference type="Proteomes" id="UP000481861"/>
    </source>
</evidence>
<proteinExistence type="predicted"/>
<evidence type="ECO:0000259" key="3">
    <source>
        <dbReference type="Pfam" id="PF01965"/>
    </source>
</evidence>
<comment type="caution">
    <text evidence="4">The sequence shown here is derived from an EMBL/GenBank/DDBJ whole genome shotgun (WGS) entry which is preliminary data.</text>
</comment>
<accession>A0A7C8M6I1</accession>
<dbReference type="Gene3D" id="3.40.50.880">
    <property type="match status" value="1"/>
</dbReference>
<dbReference type="OrthoDB" id="543156at2759"/>
<evidence type="ECO:0000256" key="2">
    <source>
        <dbReference type="SAM" id="SignalP"/>
    </source>
</evidence>
<feature type="region of interest" description="Disordered" evidence="1">
    <location>
        <begin position="78"/>
        <end position="104"/>
    </location>
</feature>
<protein>
    <submittedName>
        <fullName evidence="4">Class I glutamine amidotransferase-like protein</fullName>
    </submittedName>
</protein>
<keyword evidence="5" id="KW-1185">Reference proteome</keyword>